<name>A0AAW0Z8K6_9TREE</name>
<dbReference type="CDD" id="cd09917">
    <property type="entry name" value="F-box_SF"/>
    <property type="match status" value="1"/>
</dbReference>
<dbReference type="Proteomes" id="UP001388673">
    <property type="component" value="Unassembled WGS sequence"/>
</dbReference>
<protein>
    <recommendedName>
        <fullName evidence="4">F-box domain-containing protein</fullName>
    </recommendedName>
</protein>
<dbReference type="EMBL" id="JBCAWK010000001">
    <property type="protein sequence ID" value="KAK8869971.1"/>
    <property type="molecule type" value="Genomic_DNA"/>
</dbReference>
<dbReference type="KEGG" id="kne:92177801"/>
<comment type="caution">
    <text evidence="2">The sequence shown here is derived from an EMBL/GenBank/DDBJ whole genome shotgun (WGS) entry which is preliminary data.</text>
</comment>
<dbReference type="RefSeq" id="XP_066806217.1">
    <property type="nucleotide sequence ID" value="XM_066943675.1"/>
</dbReference>
<proteinExistence type="predicted"/>
<dbReference type="GeneID" id="92177801"/>
<sequence length="552" mass="62484">MGSWPSKIDEEQRHTSDRGVVKDGECSGGAPIMIARNPSPNSIKRVLPRRKSSKASQTYIDPINPCQGLPFLPAEIWRHIFSFVKQPLPTPRVDSSWSQLHQHDLSTLARVCRHFNNLVIPMLYEEPIVNNPFRFLRYLNETDSTIIASTSSKSKGNTINRKLTKLECMQYVKRLHLVYAWEGRAAYATSTGNGGERGREVPNPDGDLRSEGILPNLVTDAANAIQAAHILTGYYKRFNKRKIRGFIAAQEDPPIILPHLEAITVGKYGDGQWDDNIDRVLALSNENGNGGNPTGTPSLGIIRQWLQHPRSFVGQLNNLASRPKYICQRGISGPFNIGRNSEKAVQGVDYKDLWVYELDRPPLINVNHLDGGGGGGGDGGGDGRGGRVGRTSISSKPPILRGCVNRVVFSEDVVEVYRNDQVLHYAFYIRLREHLRRCFHLDTNTELNNHNKKKRTKTIIELYIGIEVPLLRRILRKYTEERRLPVEILKVVESDESEDRDIKTAMERWIVHHDKKSVLEDEEHCKEVGLEVRFRMVENMDRCPACGLHGWK</sequence>
<evidence type="ECO:0000313" key="3">
    <source>
        <dbReference type="Proteomes" id="UP001388673"/>
    </source>
</evidence>
<evidence type="ECO:0000313" key="2">
    <source>
        <dbReference type="EMBL" id="KAK8869971.1"/>
    </source>
</evidence>
<reference evidence="2 3" key="1">
    <citation type="journal article" date="2024" name="bioRxiv">
        <title>Comparative genomics of Cryptococcus and Kwoniella reveals pathogenesis evolution and contrasting karyotype dynamics via intercentromeric recombination or chromosome fusion.</title>
        <authorList>
            <person name="Coelho M.A."/>
            <person name="David-Palma M."/>
            <person name="Shea T."/>
            <person name="Bowers K."/>
            <person name="McGinley-Smith S."/>
            <person name="Mohammad A.W."/>
            <person name="Gnirke A."/>
            <person name="Yurkov A.M."/>
            <person name="Nowrousian M."/>
            <person name="Sun S."/>
            <person name="Cuomo C.A."/>
            <person name="Heitman J."/>
        </authorList>
    </citation>
    <scope>NUCLEOTIDE SEQUENCE [LARGE SCALE GENOMIC DNA]</scope>
    <source>
        <strain evidence="2 3">CBS 13917</strain>
    </source>
</reference>
<evidence type="ECO:0000256" key="1">
    <source>
        <dbReference type="SAM" id="MobiDB-lite"/>
    </source>
</evidence>
<keyword evidence="3" id="KW-1185">Reference proteome</keyword>
<dbReference type="AlphaFoldDB" id="A0AAW0Z8K6"/>
<dbReference type="InterPro" id="IPR036047">
    <property type="entry name" value="F-box-like_dom_sf"/>
</dbReference>
<feature type="region of interest" description="Disordered" evidence="1">
    <location>
        <begin position="1"/>
        <end position="45"/>
    </location>
</feature>
<organism evidence="2 3">
    <name type="scientific">Kwoniella newhampshirensis</name>
    <dbReference type="NCBI Taxonomy" id="1651941"/>
    <lineage>
        <taxon>Eukaryota</taxon>
        <taxon>Fungi</taxon>
        <taxon>Dikarya</taxon>
        <taxon>Basidiomycota</taxon>
        <taxon>Agaricomycotina</taxon>
        <taxon>Tremellomycetes</taxon>
        <taxon>Tremellales</taxon>
        <taxon>Cryptococcaceae</taxon>
        <taxon>Kwoniella</taxon>
    </lineage>
</organism>
<feature type="compositionally biased region" description="Gly residues" evidence="1">
    <location>
        <begin position="370"/>
        <end position="388"/>
    </location>
</feature>
<accession>A0AAW0Z8K6</accession>
<feature type="region of interest" description="Disordered" evidence="1">
    <location>
        <begin position="367"/>
        <end position="391"/>
    </location>
</feature>
<feature type="compositionally biased region" description="Basic and acidic residues" evidence="1">
    <location>
        <begin position="7"/>
        <end position="25"/>
    </location>
</feature>
<gene>
    <name evidence="2" type="ORF">IAR55_000541</name>
</gene>
<dbReference type="SUPFAM" id="SSF81383">
    <property type="entry name" value="F-box domain"/>
    <property type="match status" value="1"/>
</dbReference>
<evidence type="ECO:0008006" key="4">
    <source>
        <dbReference type="Google" id="ProtNLM"/>
    </source>
</evidence>